<dbReference type="EMBL" id="ML996090">
    <property type="protein sequence ID" value="KAF2149795.1"/>
    <property type="molecule type" value="Genomic_DNA"/>
</dbReference>
<dbReference type="Proteomes" id="UP000799439">
    <property type="component" value="Unassembled WGS sequence"/>
</dbReference>
<protein>
    <submittedName>
        <fullName evidence="2">4-hydroxyphenylpyruvate dioxygenase</fullName>
    </submittedName>
</protein>
<name>A0A9P4IWJ7_9PEZI</name>
<dbReference type="Pfam" id="PF01261">
    <property type="entry name" value="AP_endonuc_2"/>
    <property type="match status" value="1"/>
</dbReference>
<accession>A0A9P4IWJ7</accession>
<dbReference type="SUPFAM" id="SSF51658">
    <property type="entry name" value="Xylose isomerase-like"/>
    <property type="match status" value="1"/>
</dbReference>
<organism evidence="2 3">
    <name type="scientific">Myriangium duriaei CBS 260.36</name>
    <dbReference type="NCBI Taxonomy" id="1168546"/>
    <lineage>
        <taxon>Eukaryota</taxon>
        <taxon>Fungi</taxon>
        <taxon>Dikarya</taxon>
        <taxon>Ascomycota</taxon>
        <taxon>Pezizomycotina</taxon>
        <taxon>Dothideomycetes</taxon>
        <taxon>Dothideomycetidae</taxon>
        <taxon>Myriangiales</taxon>
        <taxon>Myriangiaceae</taxon>
        <taxon>Myriangium</taxon>
    </lineage>
</organism>
<sequence>MAADTLSLSSLSSIPVSFASCSLSSHPSHTLPAKLRALSSAGFTGIELSMPDLLSHASSLNSNREIPPDDYPTLCSAAKDVAALCAELGLEIMLLQPFANFEAWPPQSKERKEAFERAEGWISILQASGCKTLQVGSTDTPAEKLVRGKDGSVDRDVVVKDLQELAGMLEEKGCRLAYENWCWSSHAPDWRDVWDIVRKVDRGNVGLCLDTFQTAGGEWADPRTESGRVEGEGVEGRWKESLEALGKEIPADKIYLLQISDAYKLEEPITKEDEDGLRPRGRWSHDYRPLPGKGYLPVAEVAKAVLKTGFRGWFSYEVFDFPPWKKGKVDLDGYAQEAFACQKTLVEECADKGVGGAEDTL</sequence>
<dbReference type="OrthoDB" id="5360893at2759"/>
<dbReference type="Gene3D" id="3.20.20.150">
    <property type="entry name" value="Divalent-metal-dependent TIM barrel enzymes"/>
    <property type="match status" value="1"/>
</dbReference>
<dbReference type="PANTHER" id="PTHR12110">
    <property type="entry name" value="HYDROXYPYRUVATE ISOMERASE"/>
    <property type="match status" value="1"/>
</dbReference>
<dbReference type="InterPro" id="IPR036237">
    <property type="entry name" value="Xyl_isomerase-like_sf"/>
</dbReference>
<evidence type="ECO:0000313" key="2">
    <source>
        <dbReference type="EMBL" id="KAF2149795.1"/>
    </source>
</evidence>
<keyword evidence="2" id="KW-0223">Dioxygenase</keyword>
<keyword evidence="3" id="KW-1185">Reference proteome</keyword>
<dbReference type="PANTHER" id="PTHR12110:SF56">
    <property type="entry name" value="DEHYDRATASE, PUTATIVE (AFU_ORTHOLOGUE AFUA_6G08740)-RELATED"/>
    <property type="match status" value="1"/>
</dbReference>
<evidence type="ECO:0000313" key="3">
    <source>
        <dbReference type="Proteomes" id="UP000799439"/>
    </source>
</evidence>
<dbReference type="InterPro" id="IPR050312">
    <property type="entry name" value="IolE/XylAMocC-like"/>
</dbReference>
<reference evidence="2" key="1">
    <citation type="journal article" date="2020" name="Stud. Mycol.">
        <title>101 Dothideomycetes genomes: a test case for predicting lifestyles and emergence of pathogens.</title>
        <authorList>
            <person name="Haridas S."/>
            <person name="Albert R."/>
            <person name="Binder M."/>
            <person name="Bloem J."/>
            <person name="Labutti K."/>
            <person name="Salamov A."/>
            <person name="Andreopoulos B."/>
            <person name="Baker S."/>
            <person name="Barry K."/>
            <person name="Bills G."/>
            <person name="Bluhm B."/>
            <person name="Cannon C."/>
            <person name="Castanera R."/>
            <person name="Culley D."/>
            <person name="Daum C."/>
            <person name="Ezra D."/>
            <person name="Gonzalez J."/>
            <person name="Henrissat B."/>
            <person name="Kuo A."/>
            <person name="Liang C."/>
            <person name="Lipzen A."/>
            <person name="Lutzoni F."/>
            <person name="Magnuson J."/>
            <person name="Mondo S."/>
            <person name="Nolan M."/>
            <person name="Ohm R."/>
            <person name="Pangilinan J."/>
            <person name="Park H.-J."/>
            <person name="Ramirez L."/>
            <person name="Alfaro M."/>
            <person name="Sun H."/>
            <person name="Tritt A."/>
            <person name="Yoshinaga Y."/>
            <person name="Zwiers L.-H."/>
            <person name="Turgeon B."/>
            <person name="Goodwin S."/>
            <person name="Spatafora J."/>
            <person name="Crous P."/>
            <person name="Grigoriev I."/>
        </authorList>
    </citation>
    <scope>NUCLEOTIDE SEQUENCE</scope>
    <source>
        <strain evidence="2">CBS 260.36</strain>
    </source>
</reference>
<dbReference type="GO" id="GO:0051213">
    <property type="term" value="F:dioxygenase activity"/>
    <property type="evidence" value="ECO:0007669"/>
    <property type="project" value="UniProtKB-KW"/>
</dbReference>
<feature type="domain" description="Xylose isomerase-like TIM barrel" evidence="1">
    <location>
        <begin position="35"/>
        <end position="326"/>
    </location>
</feature>
<proteinExistence type="predicted"/>
<gene>
    <name evidence="2" type="ORF">K461DRAFT_281010</name>
</gene>
<keyword evidence="2" id="KW-0560">Oxidoreductase</keyword>
<comment type="caution">
    <text evidence="2">The sequence shown here is derived from an EMBL/GenBank/DDBJ whole genome shotgun (WGS) entry which is preliminary data.</text>
</comment>
<dbReference type="AlphaFoldDB" id="A0A9P4IWJ7"/>
<evidence type="ECO:0000259" key="1">
    <source>
        <dbReference type="Pfam" id="PF01261"/>
    </source>
</evidence>
<dbReference type="InterPro" id="IPR013022">
    <property type="entry name" value="Xyl_isomerase-like_TIM-brl"/>
</dbReference>